<gene>
    <name evidence="3" type="ORF">VRU49_10240</name>
</gene>
<accession>A0ABU7H3F7</accession>
<keyword evidence="4" id="KW-1185">Reference proteome</keyword>
<evidence type="ECO:0000313" key="3">
    <source>
        <dbReference type="EMBL" id="MEE1885795.1"/>
    </source>
</evidence>
<dbReference type="SUPFAM" id="SSF53335">
    <property type="entry name" value="S-adenosyl-L-methionine-dependent methyltransferases"/>
    <property type="match status" value="1"/>
</dbReference>
<dbReference type="InterPro" id="IPR041497">
    <property type="entry name" value="Thump-like"/>
</dbReference>
<protein>
    <recommendedName>
        <fullName evidence="5">THUMP-like domain-containing protein</fullName>
    </recommendedName>
</protein>
<dbReference type="InterPro" id="IPR029063">
    <property type="entry name" value="SAM-dependent_MTases_sf"/>
</dbReference>
<dbReference type="CDD" id="cd02440">
    <property type="entry name" value="AdoMet_MTases"/>
    <property type="match status" value="1"/>
</dbReference>
<proteinExistence type="predicted"/>
<dbReference type="RefSeq" id="WP_330146689.1">
    <property type="nucleotide sequence ID" value="NZ_JAZDQU010000002.1"/>
</dbReference>
<sequence length="396" mass="45140">MIPFNPTLLSKEVQAFINNNLDKDISKISLSKSPFSNVSSAELANQIGAKLKAKKKLPTWFNTENIYFPPTLSIEQTSSEITAEFKASLFKGKSMVDLTLGFGVDAYYFSKNFSSVIGFEINDSLTAITRHNAQQLGLENLNVFNGDGLETLLNNNKVYDLIYMDPARRNSAGKVFKLEDYTPNFLPHLDEILLKTKLLVIKTSPLLDLNAGLKELKNVSDVYIISVKNECKELLWIINPDYTKKTTIHSVCLNTEIKQFNSVLNHIPFQHKYLNPTEIEYLYEPDVALLKSGAFNEIAEHYNLIKLDLDAQLYTSTAINQLFPGRIFRVKRIINANELKKIKNLSANVIVRNYPDTAQNLVKKYKVKPSQNTFLIFTSLKEFGYCIFEVEIIQYY</sequence>
<dbReference type="EMBL" id="JAZDQU010000002">
    <property type="protein sequence ID" value="MEE1885795.1"/>
    <property type="molecule type" value="Genomic_DNA"/>
</dbReference>
<dbReference type="Proteomes" id="UP001337681">
    <property type="component" value="Unassembled WGS sequence"/>
</dbReference>
<evidence type="ECO:0000313" key="4">
    <source>
        <dbReference type="Proteomes" id="UP001337681"/>
    </source>
</evidence>
<reference evidence="3 4" key="1">
    <citation type="submission" date="2024-01" db="EMBL/GenBank/DDBJ databases">
        <title>Pedobacter sp. nov., isolated from oil-contaminated soil.</title>
        <authorList>
            <person name="Le N.T.T."/>
        </authorList>
    </citation>
    <scope>NUCLEOTIDE SEQUENCE [LARGE SCALE GENOMIC DNA]</scope>
    <source>
        <strain evidence="3 4">VNH31</strain>
    </source>
</reference>
<evidence type="ECO:0000259" key="1">
    <source>
        <dbReference type="Pfam" id="PF18096"/>
    </source>
</evidence>
<feature type="domain" description="THUMP-like" evidence="1">
    <location>
        <begin position="325"/>
        <end position="380"/>
    </location>
</feature>
<dbReference type="InterPro" id="IPR054168">
    <property type="entry name" value="PG_1098_Fer"/>
</dbReference>
<dbReference type="Pfam" id="PF22013">
    <property type="entry name" value="PG_1098_Fer"/>
    <property type="match status" value="1"/>
</dbReference>
<dbReference type="Pfam" id="PF18096">
    <property type="entry name" value="Thump_like"/>
    <property type="match status" value="1"/>
</dbReference>
<evidence type="ECO:0008006" key="5">
    <source>
        <dbReference type="Google" id="ProtNLM"/>
    </source>
</evidence>
<name>A0ABU7H3F7_9SPHI</name>
<organism evidence="3 4">
    <name type="scientific">Pedobacter flavus</name>
    <dbReference type="NCBI Taxonomy" id="3113906"/>
    <lineage>
        <taxon>Bacteria</taxon>
        <taxon>Pseudomonadati</taxon>
        <taxon>Bacteroidota</taxon>
        <taxon>Sphingobacteriia</taxon>
        <taxon>Sphingobacteriales</taxon>
        <taxon>Sphingobacteriaceae</taxon>
        <taxon>Pedobacter</taxon>
    </lineage>
</organism>
<dbReference type="Gene3D" id="3.40.50.150">
    <property type="entry name" value="Vaccinia Virus protein VP39"/>
    <property type="match status" value="1"/>
</dbReference>
<evidence type="ECO:0000259" key="2">
    <source>
        <dbReference type="Pfam" id="PF22013"/>
    </source>
</evidence>
<comment type="caution">
    <text evidence="3">The sequence shown here is derived from an EMBL/GenBank/DDBJ whole genome shotgun (WGS) entry which is preliminary data.</text>
</comment>
<feature type="domain" description="PG-1098 ferredoxin-like" evidence="2">
    <location>
        <begin position="281"/>
        <end position="324"/>
    </location>
</feature>
<dbReference type="Gene3D" id="1.10.10.1110">
    <property type="entry name" value="Methyltransferase PG1098, N-terminal domain"/>
    <property type="match status" value="1"/>
</dbReference>